<feature type="transmembrane region" description="Helical" evidence="9">
    <location>
        <begin position="419"/>
        <end position="436"/>
    </location>
</feature>
<sequence>MEERDRLILAHRSPYTDSHRTSDTEPEVPHTSTAFFKFRERRRSTIFNNDSITLTWSDISVTRQDPTAEPSLWQRIMRQRNTEFSDSRVNILRAVSGYVKPGMMLTILGPSGSGKSTLLDTLTFRSDGNLSVQGNIMANGELVDSSITSVMAYVQQDEFFITTLTVREHLQFQALLRMERDIPNNQRMTRVEEVIVELGLKECANVRIGGVTETCGISGGERKRLAVASEIITNPPLLICDEPTTGLDSFMARTVVSKLSDLASAGHAVICTMHQPASEVFCDLDHIMFLTEGRCAYMGPATEAVDYFAKYGYKCPDMYNPSDYFIETLSITKDIDDADRQQVEPLCDCYDVSQYKSKVHEVIHDQMLRGRIRRKSIMNRLHPTSSSPYKNGWLQQFMALMWRGSLQVLRDPGRMKLRIINSVITAIFVGIVSFQIPYTVSGAQGIQGLLYVMLYLIGVDSYYLTIRTIQPESIMFFREHFNGMYRTDTYYISKTLAEIPTAFFVALLAGTAAYWMIGLNPAIERYLLHILLLFLVGIAAASLGIAVSAACTNDGVALTVAAMIILPIEVFSGFYINVESIPVYLRWLEYLSYTRYGYECLSITQWYGYENTECNRNSTKCLHSGAIILDKYNFYLENFPRNIAMLFVVTIVFRILAFLFLLGRTYLRIGHSKNQ</sequence>
<evidence type="ECO:0000256" key="9">
    <source>
        <dbReference type="SAM" id="Phobius"/>
    </source>
</evidence>
<dbReference type="InterPro" id="IPR017871">
    <property type="entry name" value="ABC_transporter-like_CS"/>
</dbReference>
<evidence type="ECO:0000256" key="6">
    <source>
        <dbReference type="ARBA" id="ARBA00022840"/>
    </source>
</evidence>
<evidence type="ECO:0000256" key="5">
    <source>
        <dbReference type="ARBA" id="ARBA00022741"/>
    </source>
</evidence>
<dbReference type="InterPro" id="IPR000412">
    <property type="entry name" value="ABC_2_transport"/>
</dbReference>
<dbReference type="SUPFAM" id="SSF52540">
    <property type="entry name" value="P-loop containing nucleoside triphosphate hydrolases"/>
    <property type="match status" value="1"/>
</dbReference>
<dbReference type="InterPro" id="IPR013525">
    <property type="entry name" value="ABC2_TM"/>
</dbReference>
<evidence type="ECO:0000313" key="11">
    <source>
        <dbReference type="Proteomes" id="UP000694865"/>
    </source>
</evidence>
<dbReference type="PROSITE" id="PS00211">
    <property type="entry name" value="ABC_TRANSPORTER_1"/>
    <property type="match status" value="1"/>
</dbReference>
<dbReference type="PANTHER" id="PTHR48041:SF139">
    <property type="entry name" value="PROTEIN SCARLET"/>
    <property type="match status" value="1"/>
</dbReference>
<evidence type="ECO:0000256" key="3">
    <source>
        <dbReference type="ARBA" id="ARBA00022448"/>
    </source>
</evidence>
<dbReference type="InterPro" id="IPR027417">
    <property type="entry name" value="P-loop_NTPase"/>
</dbReference>
<organism evidence="11 12">
    <name type="scientific">Saccoglossus kowalevskii</name>
    <name type="common">Acorn worm</name>
    <dbReference type="NCBI Taxonomy" id="10224"/>
    <lineage>
        <taxon>Eukaryota</taxon>
        <taxon>Metazoa</taxon>
        <taxon>Hemichordata</taxon>
        <taxon>Enteropneusta</taxon>
        <taxon>Harrimaniidae</taxon>
        <taxon>Saccoglossus</taxon>
    </lineage>
</organism>
<dbReference type="InterPro" id="IPR050352">
    <property type="entry name" value="ABCG_transporters"/>
</dbReference>
<feature type="transmembrane region" description="Helical" evidence="9">
    <location>
        <begin position="448"/>
        <end position="466"/>
    </location>
</feature>
<dbReference type="PROSITE" id="PS50893">
    <property type="entry name" value="ABC_TRANSPORTER_2"/>
    <property type="match status" value="1"/>
</dbReference>
<dbReference type="Pfam" id="PF00005">
    <property type="entry name" value="ABC_tran"/>
    <property type="match status" value="1"/>
</dbReference>
<evidence type="ECO:0000313" key="12">
    <source>
        <dbReference type="RefSeq" id="XP_006826033.1"/>
    </source>
</evidence>
<keyword evidence="7 9" id="KW-1133">Transmembrane helix</keyword>
<dbReference type="InterPro" id="IPR003439">
    <property type="entry name" value="ABC_transporter-like_ATP-bd"/>
</dbReference>
<evidence type="ECO:0000256" key="7">
    <source>
        <dbReference type="ARBA" id="ARBA00022989"/>
    </source>
</evidence>
<reference evidence="12" key="1">
    <citation type="submission" date="2025-08" db="UniProtKB">
        <authorList>
            <consortium name="RefSeq"/>
        </authorList>
    </citation>
    <scope>IDENTIFICATION</scope>
    <source>
        <tissue evidence="12">Testes</tissue>
    </source>
</reference>
<evidence type="ECO:0000256" key="2">
    <source>
        <dbReference type="ARBA" id="ARBA00005814"/>
    </source>
</evidence>
<feature type="transmembrane region" description="Helical" evidence="9">
    <location>
        <begin position="529"/>
        <end position="549"/>
    </location>
</feature>
<feature type="domain" description="ABC transporter" evidence="10">
    <location>
        <begin position="77"/>
        <end position="317"/>
    </location>
</feature>
<keyword evidence="3" id="KW-0813">Transport</keyword>
<dbReference type="SMART" id="SM00382">
    <property type="entry name" value="AAA"/>
    <property type="match status" value="1"/>
</dbReference>
<name>A0ABM0N192_SACKO</name>
<proteinExistence type="inferred from homology"/>
<accession>A0ABM0N192</accession>
<dbReference type="InterPro" id="IPR043926">
    <property type="entry name" value="ABCG_dom"/>
</dbReference>
<protein>
    <submittedName>
        <fullName evidence="12">Protein white-like</fullName>
    </submittedName>
</protein>
<dbReference type="PRINTS" id="PR00164">
    <property type="entry name" value="ABC2TRNSPORT"/>
</dbReference>
<dbReference type="Gene3D" id="3.40.50.300">
    <property type="entry name" value="P-loop containing nucleotide triphosphate hydrolases"/>
    <property type="match status" value="1"/>
</dbReference>
<evidence type="ECO:0000256" key="8">
    <source>
        <dbReference type="ARBA" id="ARBA00023136"/>
    </source>
</evidence>
<dbReference type="RefSeq" id="XP_006826033.1">
    <property type="nucleotide sequence ID" value="XM_006825970.1"/>
</dbReference>
<feature type="transmembrane region" description="Helical" evidence="9">
    <location>
        <begin position="643"/>
        <end position="663"/>
    </location>
</feature>
<keyword evidence="6" id="KW-0067">ATP-binding</keyword>
<dbReference type="Proteomes" id="UP000694865">
    <property type="component" value="Unplaced"/>
</dbReference>
<dbReference type="Pfam" id="PF01061">
    <property type="entry name" value="ABC2_membrane"/>
    <property type="match status" value="1"/>
</dbReference>
<comment type="subcellular location">
    <subcellularLocation>
        <location evidence="1">Membrane</location>
        <topology evidence="1">Multi-pass membrane protein</topology>
    </subcellularLocation>
</comment>
<dbReference type="InterPro" id="IPR003593">
    <property type="entry name" value="AAA+_ATPase"/>
</dbReference>
<dbReference type="GeneID" id="100378452"/>
<gene>
    <name evidence="12" type="primary">LOC100378452</name>
</gene>
<dbReference type="Pfam" id="PF19055">
    <property type="entry name" value="ABC2_membrane_7"/>
    <property type="match status" value="1"/>
</dbReference>
<keyword evidence="4 9" id="KW-0812">Transmembrane</keyword>
<keyword evidence="8 9" id="KW-0472">Membrane</keyword>
<evidence type="ECO:0000259" key="10">
    <source>
        <dbReference type="PROSITE" id="PS50893"/>
    </source>
</evidence>
<keyword evidence="5" id="KW-0547">Nucleotide-binding</keyword>
<feature type="transmembrane region" description="Helical" evidence="9">
    <location>
        <begin position="556"/>
        <end position="576"/>
    </location>
</feature>
<evidence type="ECO:0000256" key="1">
    <source>
        <dbReference type="ARBA" id="ARBA00004141"/>
    </source>
</evidence>
<keyword evidence="11" id="KW-1185">Reference proteome</keyword>
<comment type="similarity">
    <text evidence="2">Belongs to the ABC transporter superfamily. ABCG family. Eye pigment precursor importer (TC 3.A.1.204) subfamily.</text>
</comment>
<dbReference type="PANTHER" id="PTHR48041">
    <property type="entry name" value="ABC TRANSPORTER G FAMILY MEMBER 28"/>
    <property type="match status" value="1"/>
</dbReference>
<evidence type="ECO:0000256" key="4">
    <source>
        <dbReference type="ARBA" id="ARBA00022692"/>
    </source>
</evidence>
<feature type="transmembrane region" description="Helical" evidence="9">
    <location>
        <begin position="496"/>
        <end position="517"/>
    </location>
</feature>